<dbReference type="InterPro" id="IPR018511">
    <property type="entry name" value="Hemolysin-typ_Ca-bd_CS"/>
</dbReference>
<gene>
    <name evidence="3" type="ORF">ACFPO9_21135</name>
</gene>
<dbReference type="InterPro" id="IPR001343">
    <property type="entry name" value="Hemolysn_Ca-bd"/>
</dbReference>
<dbReference type="Proteomes" id="UP001596086">
    <property type="component" value="Unassembled WGS sequence"/>
</dbReference>
<comment type="caution">
    <text evidence="3">The sequence shown here is derived from an EMBL/GenBank/DDBJ whole genome shotgun (WGS) entry which is preliminary data.</text>
</comment>
<accession>A0ABW0S255</accession>
<proteinExistence type="predicted"/>
<dbReference type="Gene3D" id="2.150.10.10">
    <property type="entry name" value="Serralysin-like metalloprotease, C-terminal"/>
    <property type="match status" value="2"/>
</dbReference>
<dbReference type="SUPFAM" id="SSF55486">
    <property type="entry name" value="Metalloproteases ('zincins'), catalytic domain"/>
    <property type="match status" value="1"/>
</dbReference>
<dbReference type="EMBL" id="JBHSMZ010000016">
    <property type="protein sequence ID" value="MFC5551029.1"/>
    <property type="molecule type" value="Genomic_DNA"/>
</dbReference>
<evidence type="ECO:0000256" key="2">
    <source>
        <dbReference type="ARBA" id="ARBA00022525"/>
    </source>
</evidence>
<dbReference type="InterPro" id="IPR011049">
    <property type="entry name" value="Serralysin-like_metalloprot_C"/>
</dbReference>
<evidence type="ECO:0000313" key="4">
    <source>
        <dbReference type="Proteomes" id="UP001596086"/>
    </source>
</evidence>
<name>A0ABW0S255_9BURK</name>
<dbReference type="Pfam" id="PF00353">
    <property type="entry name" value="HemolysinCabind"/>
    <property type="match status" value="2"/>
</dbReference>
<protein>
    <submittedName>
        <fullName evidence="3">Calcium-binding protein</fullName>
    </submittedName>
</protein>
<evidence type="ECO:0000256" key="1">
    <source>
        <dbReference type="ARBA" id="ARBA00004613"/>
    </source>
</evidence>
<dbReference type="RefSeq" id="WP_379774499.1">
    <property type="nucleotide sequence ID" value="NZ_JBHSMZ010000016.1"/>
</dbReference>
<dbReference type="PANTHER" id="PTHR38340">
    <property type="entry name" value="S-LAYER PROTEIN"/>
    <property type="match status" value="1"/>
</dbReference>
<dbReference type="PRINTS" id="PR00313">
    <property type="entry name" value="CABNDNGRPT"/>
</dbReference>
<dbReference type="InterPro" id="IPR050557">
    <property type="entry name" value="RTX_toxin/Mannuronan_C5-epim"/>
</dbReference>
<organism evidence="3 4">
    <name type="scientific">Massilia aerilata</name>
    <dbReference type="NCBI Taxonomy" id="453817"/>
    <lineage>
        <taxon>Bacteria</taxon>
        <taxon>Pseudomonadati</taxon>
        <taxon>Pseudomonadota</taxon>
        <taxon>Betaproteobacteria</taxon>
        <taxon>Burkholderiales</taxon>
        <taxon>Oxalobacteraceae</taxon>
        <taxon>Telluria group</taxon>
        <taxon>Massilia</taxon>
    </lineage>
</organism>
<dbReference type="PROSITE" id="PS00330">
    <property type="entry name" value="HEMOLYSIN_CALCIUM"/>
    <property type="match status" value="2"/>
</dbReference>
<dbReference type="PANTHER" id="PTHR38340:SF1">
    <property type="entry name" value="S-LAYER PROTEIN"/>
    <property type="match status" value="1"/>
</dbReference>
<dbReference type="InterPro" id="IPR024079">
    <property type="entry name" value="MetalloPept_cat_dom_sf"/>
</dbReference>
<reference evidence="4" key="1">
    <citation type="journal article" date="2019" name="Int. J. Syst. Evol. Microbiol.">
        <title>The Global Catalogue of Microorganisms (GCM) 10K type strain sequencing project: providing services to taxonomists for standard genome sequencing and annotation.</title>
        <authorList>
            <consortium name="The Broad Institute Genomics Platform"/>
            <consortium name="The Broad Institute Genome Sequencing Center for Infectious Disease"/>
            <person name="Wu L."/>
            <person name="Ma J."/>
        </authorList>
    </citation>
    <scope>NUCLEOTIDE SEQUENCE [LARGE SCALE GENOMIC DNA]</scope>
    <source>
        <strain evidence="4">CGMCC 4.5798</strain>
    </source>
</reference>
<comment type="subcellular location">
    <subcellularLocation>
        <location evidence="1">Secreted</location>
    </subcellularLocation>
</comment>
<dbReference type="SUPFAM" id="SSF51120">
    <property type="entry name" value="beta-Roll"/>
    <property type="match status" value="1"/>
</dbReference>
<sequence>MTISIPPIGSIRIDGTPFDDSLKGTPANEDIHGGAGDDDIFGNGGIDLLDGGPGDDYLQGDSGNDTLLGGDGDDFLLGEGGNDSLDGGSGLNALVGGEGDDHYEIHGRTDLTYDSGGHDSGTIRVDWYKADPAIEDWTWAPGVKKLPYWIDALVYDRLPFVAATLGPAHTIGYAFAQTPPSFFSADDQNGFKPFNAAQLTYTKAVLAYIETVLNVHFVATTDTEGDGTIVFANNKQEDSAGWGYALQLAGAGSRVLVGQMRDGIAYQPYLA</sequence>
<dbReference type="Gene3D" id="3.40.390.10">
    <property type="entry name" value="Collagenase (Catalytic Domain)"/>
    <property type="match status" value="1"/>
</dbReference>
<keyword evidence="4" id="KW-1185">Reference proteome</keyword>
<keyword evidence="2" id="KW-0964">Secreted</keyword>
<evidence type="ECO:0000313" key="3">
    <source>
        <dbReference type="EMBL" id="MFC5551029.1"/>
    </source>
</evidence>